<keyword evidence="7" id="KW-1185">Reference proteome</keyword>
<name>A0A1X2HBU2_SYNRA</name>
<dbReference type="PANTHER" id="PTHR10543">
    <property type="entry name" value="BETA-CAROTENE DIOXYGENASE"/>
    <property type="match status" value="1"/>
</dbReference>
<evidence type="ECO:0000256" key="1">
    <source>
        <dbReference type="ARBA" id="ARBA00006787"/>
    </source>
</evidence>
<dbReference type="GO" id="GO:0046872">
    <property type="term" value="F:metal ion binding"/>
    <property type="evidence" value="ECO:0007669"/>
    <property type="project" value="UniProtKB-KW"/>
</dbReference>
<feature type="binding site" evidence="5">
    <location>
        <position position="579"/>
    </location>
    <ligand>
        <name>Fe cation</name>
        <dbReference type="ChEBI" id="CHEBI:24875"/>
        <note>catalytic</note>
    </ligand>
</feature>
<keyword evidence="2 5" id="KW-0479">Metal-binding</keyword>
<dbReference type="STRING" id="13706.A0A1X2HBU2"/>
<feature type="binding site" evidence="5">
    <location>
        <position position="228"/>
    </location>
    <ligand>
        <name>Fe cation</name>
        <dbReference type="ChEBI" id="CHEBI:24875"/>
        <note>catalytic</note>
    </ligand>
</feature>
<dbReference type="PANTHER" id="PTHR10543:SF24">
    <property type="entry name" value="CAROTENOID ISOMEROOXYGENASE"/>
    <property type="match status" value="1"/>
</dbReference>
<keyword evidence="4 5" id="KW-0408">Iron</keyword>
<comment type="cofactor">
    <cofactor evidence="5">
        <name>Fe(2+)</name>
        <dbReference type="ChEBI" id="CHEBI:29033"/>
    </cofactor>
    <text evidence="5">Binds 1 Fe(2+) ion per subunit.</text>
</comment>
<dbReference type="GO" id="GO:0016121">
    <property type="term" value="P:carotene catabolic process"/>
    <property type="evidence" value="ECO:0007669"/>
    <property type="project" value="TreeGrafter"/>
</dbReference>
<evidence type="ECO:0000256" key="4">
    <source>
        <dbReference type="ARBA" id="ARBA00023004"/>
    </source>
</evidence>
<evidence type="ECO:0000256" key="3">
    <source>
        <dbReference type="ARBA" id="ARBA00023002"/>
    </source>
</evidence>
<keyword evidence="3" id="KW-0560">Oxidoreductase</keyword>
<dbReference type="OrthoDB" id="407010at2759"/>
<feature type="binding site" evidence="5">
    <location>
        <position position="295"/>
    </location>
    <ligand>
        <name>Fe cation</name>
        <dbReference type="ChEBI" id="CHEBI:24875"/>
        <note>catalytic</note>
    </ligand>
</feature>
<comment type="similarity">
    <text evidence="1">Belongs to the carotenoid oxygenase family.</text>
</comment>
<protein>
    <submittedName>
        <fullName evidence="6">Carotenoid oxygenase</fullName>
    </submittedName>
</protein>
<dbReference type="Proteomes" id="UP000242180">
    <property type="component" value="Unassembled WGS sequence"/>
</dbReference>
<evidence type="ECO:0000256" key="2">
    <source>
        <dbReference type="ARBA" id="ARBA00022723"/>
    </source>
</evidence>
<evidence type="ECO:0000313" key="7">
    <source>
        <dbReference type="Proteomes" id="UP000242180"/>
    </source>
</evidence>
<comment type="caution">
    <text evidence="6">The sequence shown here is derived from an EMBL/GenBank/DDBJ whole genome shotgun (WGS) entry which is preliminary data.</text>
</comment>
<dbReference type="Pfam" id="PF03055">
    <property type="entry name" value="RPE65"/>
    <property type="match status" value="1"/>
</dbReference>
<reference evidence="6 7" key="1">
    <citation type="submission" date="2016-07" db="EMBL/GenBank/DDBJ databases">
        <title>Pervasive Adenine N6-methylation of Active Genes in Fungi.</title>
        <authorList>
            <consortium name="DOE Joint Genome Institute"/>
            <person name="Mondo S.J."/>
            <person name="Dannebaum R.O."/>
            <person name="Kuo R.C."/>
            <person name="Labutti K."/>
            <person name="Haridas S."/>
            <person name="Kuo A."/>
            <person name="Salamov A."/>
            <person name="Ahrendt S.R."/>
            <person name="Lipzen A."/>
            <person name="Sullivan W."/>
            <person name="Andreopoulos W.B."/>
            <person name="Clum A."/>
            <person name="Lindquist E."/>
            <person name="Daum C."/>
            <person name="Ramamoorthy G.K."/>
            <person name="Gryganskyi A."/>
            <person name="Culley D."/>
            <person name="Magnuson J.K."/>
            <person name="James T.Y."/>
            <person name="O'Malley M.A."/>
            <person name="Stajich J.E."/>
            <person name="Spatafora J.W."/>
            <person name="Visel A."/>
            <person name="Grigoriev I.V."/>
        </authorList>
    </citation>
    <scope>NUCLEOTIDE SEQUENCE [LARGE SCALE GENOMIC DNA]</scope>
    <source>
        <strain evidence="6 7">NRRL 2496</strain>
    </source>
</reference>
<dbReference type="GO" id="GO:0010436">
    <property type="term" value="F:carotenoid dioxygenase activity"/>
    <property type="evidence" value="ECO:0007669"/>
    <property type="project" value="TreeGrafter"/>
</dbReference>
<sequence length="593" mass="66593">MTWKSFKEYISLESKLREFQNTPFRNTPEVNDPISLPVEGAIPEWLSGTLYRTGPGKFNLGKDGKEYMIKHAFDGHGFVHRFELVPAEQVVHYNSRHLGKSAEKKLAKEPNGPTTFFGHATDTSGFQWFTNALRRFEASIMGPPGGNKPNEDDPSARPVGVTVTPNYPAPASTKKRPVETAEDAHVLVTKTDANILQKVHAKTLEPTMGYTYGHLDKRLASGPLSAAHHQYDPETKEVFNFVTNLGRKPSLVAFKVSASGETTILAEIKQRKLPENLQGNTYNAKEGDFVPTYIHAFWMTKNYIIFPESPLQYTNNGLDIVLTGNLTASMRWDNEGPMYLHVVSRHGDGHVTTLPVEPFYTFHTSNAWDTVDEQGNIQLHLDACAFPDGDVAYSVHAFGHPVRPTDEPKIIRKTHTKPRGITMPPVYDGLAFGDLKRYTLTWNTEKASTSATILTRNVEFPRFNPLNTLKPYRYVWANQQIMVSDTSCERYNLVKIDLETGKLTKFDKPGYACSEPIFVPRSMKAGEKEEDEGAVLSLVNILDTKDPEKDRCILLILDAQTMQEIGRCDVGDFTTTTFHGSFVDQHFENVSMN</sequence>
<evidence type="ECO:0000256" key="5">
    <source>
        <dbReference type="PIRSR" id="PIRSR604294-1"/>
    </source>
</evidence>
<dbReference type="InterPro" id="IPR004294">
    <property type="entry name" value="Carotenoid_Oase"/>
</dbReference>
<dbReference type="AlphaFoldDB" id="A0A1X2HBU2"/>
<feature type="binding site" evidence="5">
    <location>
        <position position="363"/>
    </location>
    <ligand>
        <name>Fe cation</name>
        <dbReference type="ChEBI" id="CHEBI:24875"/>
        <note>catalytic</note>
    </ligand>
</feature>
<evidence type="ECO:0000313" key="6">
    <source>
        <dbReference type="EMBL" id="ORY96263.1"/>
    </source>
</evidence>
<accession>A0A1X2HBU2</accession>
<gene>
    <name evidence="6" type="ORF">BCR43DRAFT_557199</name>
</gene>
<dbReference type="EMBL" id="MCGN01000005">
    <property type="protein sequence ID" value="ORY96263.1"/>
    <property type="molecule type" value="Genomic_DNA"/>
</dbReference>
<dbReference type="OMA" id="AIMHSFA"/>
<dbReference type="InParanoid" id="A0A1X2HBU2"/>
<proteinExistence type="inferred from homology"/>
<organism evidence="6 7">
    <name type="scientific">Syncephalastrum racemosum</name>
    <name type="common">Filamentous fungus</name>
    <dbReference type="NCBI Taxonomy" id="13706"/>
    <lineage>
        <taxon>Eukaryota</taxon>
        <taxon>Fungi</taxon>
        <taxon>Fungi incertae sedis</taxon>
        <taxon>Mucoromycota</taxon>
        <taxon>Mucoromycotina</taxon>
        <taxon>Mucoromycetes</taxon>
        <taxon>Mucorales</taxon>
        <taxon>Syncephalastraceae</taxon>
        <taxon>Syncephalastrum</taxon>
    </lineage>
</organism>